<keyword evidence="3" id="KW-0804">Transcription</keyword>
<dbReference type="SUPFAM" id="SSF51215">
    <property type="entry name" value="Regulatory protein AraC"/>
    <property type="match status" value="1"/>
</dbReference>
<dbReference type="PRINTS" id="PR00032">
    <property type="entry name" value="HTHARAC"/>
</dbReference>
<dbReference type="SUPFAM" id="SSF46689">
    <property type="entry name" value="Homeodomain-like"/>
    <property type="match status" value="1"/>
</dbReference>
<evidence type="ECO:0000256" key="2">
    <source>
        <dbReference type="ARBA" id="ARBA00023125"/>
    </source>
</evidence>
<dbReference type="SMART" id="SM00342">
    <property type="entry name" value="HTH_ARAC"/>
    <property type="match status" value="1"/>
</dbReference>
<dbReference type="InterPro" id="IPR018060">
    <property type="entry name" value="HTH_AraC"/>
</dbReference>
<organism evidence="5 6">
    <name type="scientific">Cohnella lupini</name>
    <dbReference type="NCBI Taxonomy" id="1294267"/>
    <lineage>
        <taxon>Bacteria</taxon>
        <taxon>Bacillati</taxon>
        <taxon>Bacillota</taxon>
        <taxon>Bacilli</taxon>
        <taxon>Bacillales</taxon>
        <taxon>Paenibacillaceae</taxon>
        <taxon>Cohnella</taxon>
    </lineage>
</organism>
<name>A0A3D9IIY4_9BACL</name>
<proteinExistence type="predicted"/>
<keyword evidence="6" id="KW-1185">Reference proteome</keyword>
<dbReference type="OrthoDB" id="2713997at2"/>
<accession>A0A3D9IIY4</accession>
<dbReference type="PROSITE" id="PS01124">
    <property type="entry name" value="HTH_ARAC_FAMILY_2"/>
    <property type="match status" value="1"/>
</dbReference>
<dbReference type="GO" id="GO:0003700">
    <property type="term" value="F:DNA-binding transcription factor activity"/>
    <property type="evidence" value="ECO:0007669"/>
    <property type="project" value="InterPro"/>
</dbReference>
<dbReference type="InterPro" id="IPR009057">
    <property type="entry name" value="Homeodomain-like_sf"/>
</dbReference>
<evidence type="ECO:0000256" key="3">
    <source>
        <dbReference type="ARBA" id="ARBA00023163"/>
    </source>
</evidence>
<dbReference type="RefSeq" id="WP_115992785.1">
    <property type="nucleotide sequence ID" value="NZ_QRDY01000005.1"/>
</dbReference>
<feature type="domain" description="HTH araC/xylS-type" evidence="4">
    <location>
        <begin position="169"/>
        <end position="269"/>
    </location>
</feature>
<dbReference type="Gene3D" id="1.10.10.60">
    <property type="entry name" value="Homeodomain-like"/>
    <property type="match status" value="2"/>
</dbReference>
<dbReference type="InterPro" id="IPR003313">
    <property type="entry name" value="AraC-bd"/>
</dbReference>
<dbReference type="InterPro" id="IPR037923">
    <property type="entry name" value="HTH-like"/>
</dbReference>
<reference evidence="5 6" key="1">
    <citation type="submission" date="2018-07" db="EMBL/GenBank/DDBJ databases">
        <title>Genomic Encyclopedia of Type Strains, Phase III (KMG-III): the genomes of soil and plant-associated and newly described type strains.</title>
        <authorList>
            <person name="Whitman W."/>
        </authorList>
    </citation>
    <scope>NUCLEOTIDE SEQUENCE [LARGE SCALE GENOMIC DNA]</scope>
    <source>
        <strain evidence="5 6">CECT 8236</strain>
    </source>
</reference>
<dbReference type="InterPro" id="IPR020449">
    <property type="entry name" value="Tscrpt_reg_AraC-type_HTH"/>
</dbReference>
<evidence type="ECO:0000313" key="6">
    <source>
        <dbReference type="Proteomes" id="UP000256869"/>
    </source>
</evidence>
<dbReference type="EMBL" id="QRDY01000005">
    <property type="protein sequence ID" value="RED61753.1"/>
    <property type="molecule type" value="Genomic_DNA"/>
</dbReference>
<dbReference type="Pfam" id="PF12833">
    <property type="entry name" value="HTH_18"/>
    <property type="match status" value="1"/>
</dbReference>
<keyword evidence="2 5" id="KW-0238">DNA-binding</keyword>
<evidence type="ECO:0000256" key="1">
    <source>
        <dbReference type="ARBA" id="ARBA00023015"/>
    </source>
</evidence>
<comment type="caution">
    <text evidence="5">The sequence shown here is derived from an EMBL/GenBank/DDBJ whole genome shotgun (WGS) entry which is preliminary data.</text>
</comment>
<dbReference type="Pfam" id="PF02311">
    <property type="entry name" value="AraC_binding"/>
    <property type="match status" value="1"/>
</dbReference>
<dbReference type="Gene3D" id="2.60.120.10">
    <property type="entry name" value="Jelly Rolls"/>
    <property type="match status" value="1"/>
</dbReference>
<evidence type="ECO:0000259" key="4">
    <source>
        <dbReference type="PROSITE" id="PS01124"/>
    </source>
</evidence>
<keyword evidence="1" id="KW-0805">Transcription regulation</keyword>
<dbReference type="Proteomes" id="UP000256869">
    <property type="component" value="Unassembled WGS sequence"/>
</dbReference>
<dbReference type="InterPro" id="IPR014710">
    <property type="entry name" value="RmlC-like_jellyroll"/>
</dbReference>
<protein>
    <submittedName>
        <fullName evidence="5">AraC-like DNA-binding protein</fullName>
    </submittedName>
</protein>
<dbReference type="AlphaFoldDB" id="A0A3D9IIY4"/>
<dbReference type="PANTHER" id="PTHR43280:SF28">
    <property type="entry name" value="HTH-TYPE TRANSCRIPTIONAL ACTIVATOR RHAS"/>
    <property type="match status" value="1"/>
</dbReference>
<dbReference type="PANTHER" id="PTHR43280">
    <property type="entry name" value="ARAC-FAMILY TRANSCRIPTIONAL REGULATOR"/>
    <property type="match status" value="1"/>
</dbReference>
<gene>
    <name evidence="5" type="ORF">DFP95_105182</name>
</gene>
<dbReference type="GO" id="GO:0043565">
    <property type="term" value="F:sequence-specific DNA binding"/>
    <property type="evidence" value="ECO:0007669"/>
    <property type="project" value="InterPro"/>
</dbReference>
<sequence>MFEFSYRSTGLFEPVFHSHTFYEVYYFHEGKCNYLIGDQIYHLAPGDLILMYGMTLHCPKIDPSVPYVRSIVHFDPAILRPYMELPQAVPILQPFEQFKNYRLSLRGDDKEEAERILVTMESHQRRGDQVGAGRLLLAFADLLHFIYDRCLQPLSEQREFPSDKEKSVQDVIDLLEHQYADDELNMERLQKELHLSKSYLAKIFKEVTGVTIFEYVYRKRINEAKIQFLLQPGVAVTEVSFRLGFKHLAHFSRLFKQHVGVTPERYKKDLKEKRVAMEKVGDGEWTYST</sequence>
<evidence type="ECO:0000313" key="5">
    <source>
        <dbReference type="EMBL" id="RED61753.1"/>
    </source>
</evidence>